<dbReference type="InterPro" id="IPR000160">
    <property type="entry name" value="GGDEF_dom"/>
</dbReference>
<dbReference type="PROSITE" id="PS50112">
    <property type="entry name" value="PAS"/>
    <property type="match status" value="1"/>
</dbReference>
<dbReference type="InterPro" id="IPR001633">
    <property type="entry name" value="EAL_dom"/>
</dbReference>
<dbReference type="NCBIfam" id="TIGR00229">
    <property type="entry name" value="sensory_box"/>
    <property type="match status" value="1"/>
</dbReference>
<dbReference type="Pfam" id="PF00563">
    <property type="entry name" value="EAL"/>
    <property type="match status" value="1"/>
</dbReference>
<reference evidence="5" key="1">
    <citation type="submission" date="2021-10" db="EMBL/GenBank/DDBJ databases">
        <title>The complete genome sequence of Leeia sp. TBRC 13508.</title>
        <authorList>
            <person name="Charoenyingcharoen P."/>
            <person name="Yukphan P."/>
        </authorList>
    </citation>
    <scope>NUCLEOTIDE SEQUENCE</scope>
    <source>
        <strain evidence="5">TBRC 13508</strain>
    </source>
</reference>
<feature type="domain" description="PAS" evidence="2">
    <location>
        <begin position="80"/>
        <end position="149"/>
    </location>
</feature>
<dbReference type="InterPro" id="IPR035919">
    <property type="entry name" value="EAL_sf"/>
</dbReference>
<feature type="transmembrane region" description="Helical" evidence="1">
    <location>
        <begin position="12"/>
        <end position="30"/>
    </location>
</feature>
<dbReference type="RefSeq" id="WP_227182000.1">
    <property type="nucleotide sequence ID" value="NZ_JAJBZT010000013.1"/>
</dbReference>
<dbReference type="PANTHER" id="PTHR44757:SF2">
    <property type="entry name" value="BIOFILM ARCHITECTURE MAINTENANCE PROTEIN MBAA"/>
    <property type="match status" value="1"/>
</dbReference>
<gene>
    <name evidence="5" type="ORF">LIN78_16610</name>
</gene>
<feature type="domain" description="EAL" evidence="3">
    <location>
        <begin position="381"/>
        <end position="634"/>
    </location>
</feature>
<dbReference type="NCBIfam" id="TIGR00254">
    <property type="entry name" value="GGDEF"/>
    <property type="match status" value="1"/>
</dbReference>
<proteinExistence type="predicted"/>
<comment type="caution">
    <text evidence="5">The sequence shown here is derived from an EMBL/GenBank/DDBJ whole genome shotgun (WGS) entry which is preliminary data.</text>
</comment>
<dbReference type="CDD" id="cd00130">
    <property type="entry name" value="PAS"/>
    <property type="match status" value="1"/>
</dbReference>
<keyword evidence="1" id="KW-0472">Membrane</keyword>
<dbReference type="PROSITE" id="PS50883">
    <property type="entry name" value="EAL"/>
    <property type="match status" value="1"/>
</dbReference>
<dbReference type="SUPFAM" id="SSF55073">
    <property type="entry name" value="Nucleotide cyclase"/>
    <property type="match status" value="1"/>
</dbReference>
<accession>A0ABS8DAD4</accession>
<protein>
    <submittedName>
        <fullName evidence="5">EAL domain-containing protein</fullName>
    </submittedName>
</protein>
<dbReference type="SMART" id="SM00267">
    <property type="entry name" value="GGDEF"/>
    <property type="match status" value="1"/>
</dbReference>
<dbReference type="EMBL" id="JAJBZT010000013">
    <property type="protein sequence ID" value="MCB6185169.1"/>
    <property type="molecule type" value="Genomic_DNA"/>
</dbReference>
<dbReference type="InterPro" id="IPR043128">
    <property type="entry name" value="Rev_trsase/Diguanyl_cyclase"/>
</dbReference>
<dbReference type="PROSITE" id="PS50887">
    <property type="entry name" value="GGDEF"/>
    <property type="match status" value="1"/>
</dbReference>
<evidence type="ECO:0000313" key="5">
    <source>
        <dbReference type="EMBL" id="MCB6185169.1"/>
    </source>
</evidence>
<dbReference type="SUPFAM" id="SSF141868">
    <property type="entry name" value="EAL domain-like"/>
    <property type="match status" value="1"/>
</dbReference>
<dbReference type="Gene3D" id="3.20.20.450">
    <property type="entry name" value="EAL domain"/>
    <property type="match status" value="1"/>
</dbReference>
<sequence length="644" mass="71565">MVIIDSTSITAYIPLMALGAFLSFYGVHLLDKKMRDSIGSIIDAFTNVHPRLSPAILETNLLAQDELEKLNKIILGLQQSNNQYQLVFGATPDCILLVNKSLEIVLANDAAADILGYQPEELQGQSVDLFLPEKMHASHRHLAQQFMNNPIAKGMGHRPILEVIAKDGHLVAVEISLNPLPAPNNDKIAVVIRDARQRSEYQNRIQHLLHYDTLTELPNRRLFEDRLNQAISRADKHQQQVNLVIIGLDGFKTINDVLGHEVGDQVLSTIAARLTDHLESHRTVARIGGDEFAIVSEDPNSPHVMPVLLERITAAVVKPIREAGQTLKLTASLGIATYPIDADNGRDLLKNADIALMQAKQAGRGKFNFYNSEISPEIKDKLEIDNQLRHALAKSECKVHYQPIVELESQKIVAAEALLRWNNSKLGQVPPDRFIPVAENNGLIRDLDQWTRRMAFSHAQFWAQDGKAIAVSVNVSAVDFEQTSLAHDIIQIIKNSELDPSMVSLEITESMLMKDPEHASDALQLLRNSGIKVAIDDFGTGYSCLAHLQTFPVNRLKIDRAFVSNMLKDANAKKIIAAIISLAHTLDMEVVAEGIETEPQRQELINMGCKLGQGYLFYAPMPADQFTELIAKQQQDADIDTAMH</sequence>
<evidence type="ECO:0000313" key="6">
    <source>
        <dbReference type="Proteomes" id="UP001165395"/>
    </source>
</evidence>
<dbReference type="InterPro" id="IPR052155">
    <property type="entry name" value="Biofilm_reg_signaling"/>
</dbReference>
<dbReference type="Pfam" id="PF13426">
    <property type="entry name" value="PAS_9"/>
    <property type="match status" value="1"/>
</dbReference>
<name>A0ABS8DAD4_9NEIS</name>
<organism evidence="5 6">
    <name type="scientific">Leeia speluncae</name>
    <dbReference type="NCBI Taxonomy" id="2884804"/>
    <lineage>
        <taxon>Bacteria</taxon>
        <taxon>Pseudomonadati</taxon>
        <taxon>Pseudomonadota</taxon>
        <taxon>Betaproteobacteria</taxon>
        <taxon>Neisseriales</taxon>
        <taxon>Leeiaceae</taxon>
        <taxon>Leeia</taxon>
    </lineage>
</organism>
<feature type="domain" description="GGDEF" evidence="4">
    <location>
        <begin position="239"/>
        <end position="372"/>
    </location>
</feature>
<dbReference type="Pfam" id="PF00990">
    <property type="entry name" value="GGDEF"/>
    <property type="match status" value="1"/>
</dbReference>
<dbReference type="SUPFAM" id="SSF55785">
    <property type="entry name" value="PYP-like sensor domain (PAS domain)"/>
    <property type="match status" value="1"/>
</dbReference>
<keyword evidence="1" id="KW-1133">Transmembrane helix</keyword>
<evidence type="ECO:0000259" key="2">
    <source>
        <dbReference type="PROSITE" id="PS50112"/>
    </source>
</evidence>
<dbReference type="CDD" id="cd01949">
    <property type="entry name" value="GGDEF"/>
    <property type="match status" value="1"/>
</dbReference>
<keyword evidence="6" id="KW-1185">Reference proteome</keyword>
<keyword evidence="1" id="KW-0812">Transmembrane</keyword>
<dbReference type="Proteomes" id="UP001165395">
    <property type="component" value="Unassembled WGS sequence"/>
</dbReference>
<evidence type="ECO:0000259" key="3">
    <source>
        <dbReference type="PROSITE" id="PS50883"/>
    </source>
</evidence>
<dbReference type="InterPro" id="IPR029787">
    <property type="entry name" value="Nucleotide_cyclase"/>
</dbReference>
<dbReference type="Gene3D" id="3.30.450.20">
    <property type="entry name" value="PAS domain"/>
    <property type="match status" value="1"/>
</dbReference>
<dbReference type="SMART" id="SM00052">
    <property type="entry name" value="EAL"/>
    <property type="match status" value="1"/>
</dbReference>
<dbReference type="PANTHER" id="PTHR44757">
    <property type="entry name" value="DIGUANYLATE CYCLASE DGCP"/>
    <property type="match status" value="1"/>
</dbReference>
<dbReference type="InterPro" id="IPR035965">
    <property type="entry name" value="PAS-like_dom_sf"/>
</dbReference>
<evidence type="ECO:0000259" key="4">
    <source>
        <dbReference type="PROSITE" id="PS50887"/>
    </source>
</evidence>
<dbReference type="CDD" id="cd01948">
    <property type="entry name" value="EAL"/>
    <property type="match status" value="1"/>
</dbReference>
<dbReference type="SMART" id="SM00091">
    <property type="entry name" value="PAS"/>
    <property type="match status" value="1"/>
</dbReference>
<evidence type="ECO:0000256" key="1">
    <source>
        <dbReference type="SAM" id="Phobius"/>
    </source>
</evidence>
<dbReference type="InterPro" id="IPR000014">
    <property type="entry name" value="PAS"/>
</dbReference>
<dbReference type="Gene3D" id="3.30.70.270">
    <property type="match status" value="1"/>
</dbReference>